<dbReference type="Pfam" id="PF00989">
    <property type="entry name" value="PAS"/>
    <property type="match status" value="1"/>
</dbReference>
<evidence type="ECO:0000256" key="2">
    <source>
        <dbReference type="ARBA" id="ARBA00012438"/>
    </source>
</evidence>
<protein>
    <recommendedName>
        <fullName evidence="2">histidine kinase</fullName>
        <ecNumber evidence="2">2.7.13.3</ecNumber>
    </recommendedName>
</protein>
<dbReference type="Pfam" id="PF00512">
    <property type="entry name" value="HisKA"/>
    <property type="match status" value="1"/>
</dbReference>
<dbReference type="InterPro" id="IPR001610">
    <property type="entry name" value="PAC"/>
</dbReference>
<accession>A0A1H2FK97</accession>
<name>A0A1H2FK97_9BACT</name>
<dbReference type="SUPFAM" id="SSF55874">
    <property type="entry name" value="ATPase domain of HSP90 chaperone/DNA topoisomerase II/histidine kinase"/>
    <property type="match status" value="1"/>
</dbReference>
<dbReference type="Pfam" id="PF13188">
    <property type="entry name" value="PAS_8"/>
    <property type="match status" value="1"/>
</dbReference>
<organism evidence="9 10">
    <name type="scientific">Desulfobacula phenolica</name>
    <dbReference type="NCBI Taxonomy" id="90732"/>
    <lineage>
        <taxon>Bacteria</taxon>
        <taxon>Pseudomonadati</taxon>
        <taxon>Thermodesulfobacteriota</taxon>
        <taxon>Desulfobacteria</taxon>
        <taxon>Desulfobacterales</taxon>
        <taxon>Desulfobacteraceae</taxon>
        <taxon>Desulfobacula</taxon>
    </lineage>
</organism>
<sequence length="607" mass="69339">MADHTPKLLDALDAFEEGIYIINEDYTVEYMNKFMKELFGDGVGKKCHEVLIGSGIPCTWCKYTEVFDQNETHHSEVHIESVDKIFALSELPVTNQDGTKSKLSIYRDITHSVRQEEKLKSSEESYQRLFKHVGCGVFISSREGRFLDVNPALLKMLGYTDKEEFLLLDLARDVYLTPGDRQKYTQIIEKTGHVVDYELKWRRRDGNIIHILLTSTVRYDANGESLGYEGIVVDQTRRKKHEDQIKKAHDFLDKIISCSPNAIMAMDLKGVIRLWNKSAEDIFGFKAAQVVKKMTIQQIFSKKLAKTVMEMMRSENYGGKGKLNSYPLNFERDDGELVEGNLSAGIIYDEKGNEWATVGLFVDLKERLKTERELSAARQHLLQSEKLAAMGRLTSQIAHELNNPLFGIMNTLELMKTEISPQNKRRKLLDMSLSEIERLADMLKKMLSFSKPDQDKRIKIDINVVLDELLLLYEKRFRESGIKLKLDLVHDSEEILASRDQLRQVFINLFSNSMYAMPDGGTLEISTKLVSEKLYITVKDTGTGIKPEHIEKVFHSFFTTKTQNVQGVGLGLSVCYGFIKDHGGEIVVESEEGKWTKFTIMLPLAGK</sequence>
<dbReference type="PROSITE" id="PS50112">
    <property type="entry name" value="PAS"/>
    <property type="match status" value="2"/>
</dbReference>
<dbReference type="Proteomes" id="UP000199608">
    <property type="component" value="Unassembled WGS sequence"/>
</dbReference>
<dbReference type="InterPro" id="IPR005467">
    <property type="entry name" value="His_kinase_dom"/>
</dbReference>
<feature type="domain" description="PAS" evidence="7">
    <location>
        <begin position="248"/>
        <end position="319"/>
    </location>
</feature>
<dbReference type="SMART" id="SM00091">
    <property type="entry name" value="PAS"/>
    <property type="match status" value="3"/>
</dbReference>
<dbReference type="GO" id="GO:0000155">
    <property type="term" value="F:phosphorelay sensor kinase activity"/>
    <property type="evidence" value="ECO:0007669"/>
    <property type="project" value="InterPro"/>
</dbReference>
<dbReference type="SMART" id="SM00387">
    <property type="entry name" value="HATPase_c"/>
    <property type="match status" value="1"/>
</dbReference>
<dbReference type="SUPFAM" id="SSF55785">
    <property type="entry name" value="PYP-like sensor domain (PAS domain)"/>
    <property type="match status" value="3"/>
</dbReference>
<feature type="domain" description="PAC" evidence="8">
    <location>
        <begin position="324"/>
        <end position="376"/>
    </location>
</feature>
<evidence type="ECO:0000313" key="10">
    <source>
        <dbReference type="Proteomes" id="UP000199608"/>
    </source>
</evidence>
<evidence type="ECO:0000259" key="6">
    <source>
        <dbReference type="PROSITE" id="PS50109"/>
    </source>
</evidence>
<dbReference type="InterPro" id="IPR003594">
    <property type="entry name" value="HATPase_dom"/>
</dbReference>
<dbReference type="InterPro" id="IPR000014">
    <property type="entry name" value="PAS"/>
</dbReference>
<dbReference type="PROSITE" id="PS50109">
    <property type="entry name" value="HIS_KIN"/>
    <property type="match status" value="1"/>
</dbReference>
<dbReference type="Pfam" id="PF13426">
    <property type="entry name" value="PAS_9"/>
    <property type="match status" value="1"/>
</dbReference>
<dbReference type="Gene3D" id="1.10.287.130">
    <property type="match status" value="1"/>
</dbReference>
<evidence type="ECO:0000259" key="7">
    <source>
        <dbReference type="PROSITE" id="PS50112"/>
    </source>
</evidence>
<reference evidence="10" key="1">
    <citation type="submission" date="2016-10" db="EMBL/GenBank/DDBJ databases">
        <authorList>
            <person name="Varghese N."/>
            <person name="Submissions S."/>
        </authorList>
    </citation>
    <scope>NUCLEOTIDE SEQUENCE [LARGE SCALE GENOMIC DNA]</scope>
    <source>
        <strain evidence="10">DSM 3384</strain>
    </source>
</reference>
<dbReference type="AlphaFoldDB" id="A0A1H2FK97"/>
<feature type="domain" description="Histidine kinase" evidence="6">
    <location>
        <begin position="396"/>
        <end position="606"/>
    </location>
</feature>
<dbReference type="Gene3D" id="3.30.565.10">
    <property type="entry name" value="Histidine kinase-like ATPase, C-terminal domain"/>
    <property type="match status" value="1"/>
</dbReference>
<comment type="catalytic activity">
    <reaction evidence="1">
        <text>ATP + protein L-histidine = ADP + protein N-phospho-L-histidine.</text>
        <dbReference type="EC" id="2.7.13.3"/>
    </reaction>
</comment>
<keyword evidence="3" id="KW-0597">Phosphoprotein</keyword>
<dbReference type="PANTHER" id="PTHR43304">
    <property type="entry name" value="PHYTOCHROME-LIKE PROTEIN CPH1"/>
    <property type="match status" value="1"/>
</dbReference>
<dbReference type="PROSITE" id="PS50113">
    <property type="entry name" value="PAC"/>
    <property type="match status" value="2"/>
</dbReference>
<dbReference type="EC" id="2.7.13.3" evidence="2"/>
<dbReference type="NCBIfam" id="TIGR00229">
    <property type="entry name" value="sensory_box"/>
    <property type="match status" value="2"/>
</dbReference>
<dbReference type="Gene3D" id="3.30.450.20">
    <property type="entry name" value="PAS domain"/>
    <property type="match status" value="3"/>
</dbReference>
<dbReference type="CDD" id="cd00130">
    <property type="entry name" value="PAS"/>
    <property type="match status" value="2"/>
</dbReference>
<gene>
    <name evidence="9" type="ORF">SAMN04487931_104204</name>
</gene>
<dbReference type="InterPro" id="IPR000700">
    <property type="entry name" value="PAS-assoc_C"/>
</dbReference>
<evidence type="ECO:0000259" key="8">
    <source>
        <dbReference type="PROSITE" id="PS50113"/>
    </source>
</evidence>
<dbReference type="InterPro" id="IPR036890">
    <property type="entry name" value="HATPase_C_sf"/>
</dbReference>
<evidence type="ECO:0000256" key="3">
    <source>
        <dbReference type="ARBA" id="ARBA00022553"/>
    </source>
</evidence>
<dbReference type="GO" id="GO:0006355">
    <property type="term" value="P:regulation of DNA-templated transcription"/>
    <property type="evidence" value="ECO:0007669"/>
    <property type="project" value="InterPro"/>
</dbReference>
<dbReference type="SUPFAM" id="SSF47384">
    <property type="entry name" value="Homodimeric domain of signal transducing histidine kinase"/>
    <property type="match status" value="1"/>
</dbReference>
<proteinExistence type="predicted"/>
<dbReference type="SMART" id="SM00086">
    <property type="entry name" value="PAC"/>
    <property type="match status" value="2"/>
</dbReference>
<dbReference type="InterPro" id="IPR036097">
    <property type="entry name" value="HisK_dim/P_sf"/>
</dbReference>
<dbReference type="InterPro" id="IPR003661">
    <property type="entry name" value="HisK_dim/P_dom"/>
</dbReference>
<feature type="domain" description="PAC" evidence="8">
    <location>
        <begin position="195"/>
        <end position="247"/>
    </location>
</feature>
<dbReference type="PRINTS" id="PR00344">
    <property type="entry name" value="BCTRLSENSOR"/>
</dbReference>
<dbReference type="InterPro" id="IPR035965">
    <property type="entry name" value="PAS-like_dom_sf"/>
</dbReference>
<evidence type="ECO:0000256" key="1">
    <source>
        <dbReference type="ARBA" id="ARBA00000085"/>
    </source>
</evidence>
<dbReference type="InterPro" id="IPR004358">
    <property type="entry name" value="Sig_transdc_His_kin-like_C"/>
</dbReference>
<dbReference type="CDD" id="cd00082">
    <property type="entry name" value="HisKA"/>
    <property type="match status" value="1"/>
</dbReference>
<dbReference type="RefSeq" id="WP_092232581.1">
    <property type="nucleotide sequence ID" value="NZ_FNLL01000004.1"/>
</dbReference>
<dbReference type="Pfam" id="PF02518">
    <property type="entry name" value="HATPase_c"/>
    <property type="match status" value="1"/>
</dbReference>
<dbReference type="InterPro" id="IPR052162">
    <property type="entry name" value="Sensor_kinase/Photoreceptor"/>
</dbReference>
<evidence type="ECO:0000256" key="4">
    <source>
        <dbReference type="ARBA" id="ARBA00022679"/>
    </source>
</evidence>
<evidence type="ECO:0000256" key="5">
    <source>
        <dbReference type="ARBA" id="ARBA00022777"/>
    </source>
</evidence>
<keyword evidence="10" id="KW-1185">Reference proteome</keyword>
<feature type="domain" description="PAS" evidence="7">
    <location>
        <begin position="122"/>
        <end position="163"/>
    </location>
</feature>
<keyword evidence="4" id="KW-0808">Transferase</keyword>
<keyword evidence="5" id="KW-0418">Kinase</keyword>
<dbReference type="SMART" id="SM00388">
    <property type="entry name" value="HisKA"/>
    <property type="match status" value="1"/>
</dbReference>
<evidence type="ECO:0000313" key="9">
    <source>
        <dbReference type="EMBL" id="SDU07722.1"/>
    </source>
</evidence>
<dbReference type="EMBL" id="FNLL01000004">
    <property type="protein sequence ID" value="SDU07722.1"/>
    <property type="molecule type" value="Genomic_DNA"/>
</dbReference>
<dbReference type="InterPro" id="IPR013767">
    <property type="entry name" value="PAS_fold"/>
</dbReference>
<dbReference type="PANTHER" id="PTHR43304:SF1">
    <property type="entry name" value="PAC DOMAIN-CONTAINING PROTEIN"/>
    <property type="match status" value="1"/>
</dbReference>